<evidence type="ECO:0000256" key="7">
    <source>
        <dbReference type="ARBA" id="ARBA00023136"/>
    </source>
</evidence>
<keyword evidence="3" id="KW-0813">Transport</keyword>
<dbReference type="PANTHER" id="PTHR41394">
    <property type="entry name" value="MAGNESIUM TRANSPORTER MGTE"/>
    <property type="match status" value="1"/>
</dbReference>
<dbReference type="GO" id="GO:0016020">
    <property type="term" value="C:membrane"/>
    <property type="evidence" value="ECO:0007669"/>
    <property type="project" value="UniProtKB-SubCell"/>
</dbReference>
<evidence type="ECO:0000313" key="11">
    <source>
        <dbReference type="Proteomes" id="UP001255856"/>
    </source>
</evidence>
<evidence type="ECO:0000256" key="8">
    <source>
        <dbReference type="SAM" id="Phobius"/>
    </source>
</evidence>
<dbReference type="PANTHER" id="PTHR41394:SF8">
    <property type="entry name" value="MAGNESIUM TRANSPORTER MGTE"/>
    <property type="match status" value="1"/>
</dbReference>
<proteinExistence type="inferred from homology"/>
<evidence type="ECO:0000256" key="6">
    <source>
        <dbReference type="ARBA" id="ARBA00022989"/>
    </source>
</evidence>
<dbReference type="SUPFAM" id="SSF161093">
    <property type="entry name" value="MgtE membrane domain-like"/>
    <property type="match status" value="1"/>
</dbReference>
<comment type="subcellular location">
    <subcellularLocation>
        <location evidence="1">Membrane</location>
        <topology evidence="1">Multi-pass membrane protein</topology>
    </subcellularLocation>
</comment>
<feature type="transmembrane region" description="Helical" evidence="8">
    <location>
        <begin position="102"/>
        <end position="123"/>
    </location>
</feature>
<dbReference type="EMBL" id="JASFZW010000007">
    <property type="protein sequence ID" value="KAK2077237.1"/>
    <property type="molecule type" value="Genomic_DNA"/>
</dbReference>
<dbReference type="Pfam" id="PF01769">
    <property type="entry name" value="MgtE"/>
    <property type="match status" value="1"/>
</dbReference>
<sequence>MEGLGMGEGCCPGSKPKLSIAHLVRERCGWLLIFFVGLVLAAIVVEIFESTLKKNVQLSYFVPLLIGHGGNTGSQSNATVIRSLAMGHLRPMDCWRVALKEGAAGTVMGALLSLLILTFSRLWESISSDVALTVAISLPIVSLWANVLGGLLPLISARCGLNPAVTSAPLMTTIVDSSGLVIYFYVAKLVMGL</sequence>
<keyword evidence="4 8" id="KW-0812">Transmembrane</keyword>
<keyword evidence="5" id="KW-0460">Magnesium</keyword>
<keyword evidence="6 8" id="KW-1133">Transmembrane helix</keyword>
<evidence type="ECO:0000256" key="2">
    <source>
        <dbReference type="ARBA" id="ARBA00009749"/>
    </source>
</evidence>
<evidence type="ECO:0000256" key="5">
    <source>
        <dbReference type="ARBA" id="ARBA00022842"/>
    </source>
</evidence>
<dbReference type="InterPro" id="IPR006667">
    <property type="entry name" value="SLC41_membr_dom"/>
</dbReference>
<feature type="transmembrane region" description="Helical" evidence="8">
    <location>
        <begin position="167"/>
        <end position="186"/>
    </location>
</feature>
<name>A0AAD9MHR6_PROWI</name>
<evidence type="ECO:0000256" key="3">
    <source>
        <dbReference type="ARBA" id="ARBA00022448"/>
    </source>
</evidence>
<keyword evidence="11" id="KW-1185">Reference proteome</keyword>
<gene>
    <name evidence="10" type="ORF">QBZ16_004871</name>
</gene>
<protein>
    <recommendedName>
        <fullName evidence="9">SLC41A/MgtE integral membrane domain-containing protein</fullName>
    </recommendedName>
</protein>
<feature type="domain" description="SLC41A/MgtE integral membrane" evidence="9">
    <location>
        <begin position="62"/>
        <end position="186"/>
    </location>
</feature>
<dbReference type="Proteomes" id="UP001255856">
    <property type="component" value="Unassembled WGS sequence"/>
</dbReference>
<dbReference type="GO" id="GO:0008324">
    <property type="term" value="F:monoatomic cation transmembrane transporter activity"/>
    <property type="evidence" value="ECO:0007669"/>
    <property type="project" value="InterPro"/>
</dbReference>
<dbReference type="Gene3D" id="1.10.357.20">
    <property type="entry name" value="SLC41 divalent cation transporters, integral membrane domain"/>
    <property type="match status" value="1"/>
</dbReference>
<reference evidence="10" key="1">
    <citation type="submission" date="2021-01" db="EMBL/GenBank/DDBJ databases">
        <authorList>
            <person name="Eckstrom K.M.E."/>
        </authorList>
    </citation>
    <scope>NUCLEOTIDE SEQUENCE</scope>
    <source>
        <strain evidence="10">UVCC 0001</strain>
    </source>
</reference>
<accession>A0AAD9MHR6</accession>
<evidence type="ECO:0000256" key="4">
    <source>
        <dbReference type="ARBA" id="ARBA00022692"/>
    </source>
</evidence>
<evidence type="ECO:0000256" key="1">
    <source>
        <dbReference type="ARBA" id="ARBA00004141"/>
    </source>
</evidence>
<comment type="similarity">
    <text evidence="2">Belongs to the SLC41A transporter family.</text>
</comment>
<comment type="caution">
    <text evidence="10">The sequence shown here is derived from an EMBL/GenBank/DDBJ whole genome shotgun (WGS) entry which is preliminary data.</text>
</comment>
<dbReference type="AlphaFoldDB" id="A0AAD9MHR6"/>
<evidence type="ECO:0000259" key="9">
    <source>
        <dbReference type="Pfam" id="PF01769"/>
    </source>
</evidence>
<keyword evidence="7 8" id="KW-0472">Membrane</keyword>
<organism evidence="10 11">
    <name type="scientific">Prototheca wickerhamii</name>
    <dbReference type="NCBI Taxonomy" id="3111"/>
    <lineage>
        <taxon>Eukaryota</taxon>
        <taxon>Viridiplantae</taxon>
        <taxon>Chlorophyta</taxon>
        <taxon>core chlorophytes</taxon>
        <taxon>Trebouxiophyceae</taxon>
        <taxon>Chlorellales</taxon>
        <taxon>Chlorellaceae</taxon>
        <taxon>Prototheca</taxon>
    </lineage>
</organism>
<feature type="transmembrane region" description="Helical" evidence="8">
    <location>
        <begin position="28"/>
        <end position="48"/>
    </location>
</feature>
<feature type="transmembrane region" description="Helical" evidence="8">
    <location>
        <begin position="130"/>
        <end position="155"/>
    </location>
</feature>
<dbReference type="InterPro" id="IPR036739">
    <property type="entry name" value="SLC41_membr_dom_sf"/>
</dbReference>
<evidence type="ECO:0000313" key="10">
    <source>
        <dbReference type="EMBL" id="KAK2077237.1"/>
    </source>
</evidence>